<accession>F7DXJ6</accession>
<evidence type="ECO:0000313" key="1">
    <source>
        <dbReference type="EMBL" id="EHH26573.1"/>
    </source>
</evidence>
<dbReference type="EMBL" id="CM001258">
    <property type="protein sequence ID" value="EHH26573.1"/>
    <property type="molecule type" value="Genomic_DNA"/>
</dbReference>
<proteinExistence type="predicted"/>
<sequence>MGKPLLHVTKLMATTALGRISTSNFYYYANYQNIYDVNFLKRFLNRNFI</sequence>
<organism evidence="1">
    <name type="scientific">Macaca mulatta</name>
    <name type="common">Rhesus macaque</name>
    <dbReference type="NCBI Taxonomy" id="9544"/>
    <lineage>
        <taxon>Eukaryota</taxon>
        <taxon>Metazoa</taxon>
        <taxon>Chordata</taxon>
        <taxon>Craniata</taxon>
        <taxon>Vertebrata</taxon>
        <taxon>Euteleostomi</taxon>
        <taxon>Mammalia</taxon>
        <taxon>Eutheria</taxon>
        <taxon>Euarchontoglires</taxon>
        <taxon>Primates</taxon>
        <taxon>Haplorrhini</taxon>
        <taxon>Catarrhini</taxon>
        <taxon>Cercopithecidae</taxon>
        <taxon>Cercopithecinae</taxon>
        <taxon>Macaca</taxon>
    </lineage>
</organism>
<gene>
    <name evidence="1" type="ORF">EGK_16581</name>
</gene>
<dbReference type="AlphaFoldDB" id="F7DXJ6"/>
<dbReference type="Proteomes" id="UP000013456">
    <property type="component" value="Chromosome 6"/>
</dbReference>
<name>F7DXJ6_MACMU</name>
<dbReference type="HOGENOM" id="CLU_216046_0_0_1"/>
<protein>
    <submittedName>
        <fullName evidence="1">Uncharacterized protein</fullName>
    </submittedName>
</protein>
<reference evidence="1" key="1">
    <citation type="journal article" date="2011" name="Nat. Biotechnol.">
        <title>Genome sequencing and comparison of two nonhuman primate animal models, the cynomolgus and Chinese rhesus macaques.</title>
        <authorList>
            <person name="Yan G."/>
            <person name="Zhang G."/>
            <person name="Fang X."/>
            <person name="Zhang Y."/>
            <person name="Li C."/>
            <person name="Ling F."/>
            <person name="Cooper D.N."/>
            <person name="Li Q."/>
            <person name="Li Y."/>
            <person name="van Gool A.J."/>
            <person name="Du H."/>
            <person name="Chen J."/>
            <person name="Chen R."/>
            <person name="Zhang P."/>
            <person name="Huang Z."/>
            <person name="Thompson J.R."/>
            <person name="Meng Y."/>
            <person name="Bai Y."/>
            <person name="Wang J."/>
            <person name="Zhuo M."/>
            <person name="Wang T."/>
            <person name="Huang Y."/>
            <person name="Wei L."/>
            <person name="Li J."/>
            <person name="Wang Z."/>
            <person name="Hu H."/>
            <person name="Yang P."/>
            <person name="Le L."/>
            <person name="Stenson P.D."/>
            <person name="Li B."/>
            <person name="Liu X."/>
            <person name="Ball E.V."/>
            <person name="An N."/>
            <person name="Huang Q."/>
            <person name="Zhang Y."/>
            <person name="Fan W."/>
            <person name="Zhang X."/>
            <person name="Li Y."/>
            <person name="Wang W."/>
            <person name="Katze M.G."/>
            <person name="Su B."/>
            <person name="Nielsen R."/>
            <person name="Yang H."/>
            <person name="Wang J."/>
            <person name="Wang X."/>
            <person name="Wang J."/>
        </authorList>
    </citation>
    <scope>NUCLEOTIDE SEQUENCE [LARGE SCALE GENOMIC DNA]</scope>
    <source>
        <strain evidence="1">CR-5</strain>
    </source>
</reference>